<sequence length="111" mass="12485">MEFTPRTSSRNKPPKNTKLHARKKEKQKYFSSCGKPETKEKRAVEWTPWALLSGAPPPSAAATCRPARRHPLAIPQEPSPSSAFSKKARRKCEGPEKARCPCEAFKIIIQK</sequence>
<organism evidence="2 3">
    <name type="scientific">Polyplax serrata</name>
    <name type="common">Common mouse louse</name>
    <dbReference type="NCBI Taxonomy" id="468196"/>
    <lineage>
        <taxon>Eukaryota</taxon>
        <taxon>Metazoa</taxon>
        <taxon>Ecdysozoa</taxon>
        <taxon>Arthropoda</taxon>
        <taxon>Hexapoda</taxon>
        <taxon>Insecta</taxon>
        <taxon>Pterygota</taxon>
        <taxon>Neoptera</taxon>
        <taxon>Paraneoptera</taxon>
        <taxon>Psocodea</taxon>
        <taxon>Troctomorpha</taxon>
        <taxon>Phthiraptera</taxon>
        <taxon>Anoplura</taxon>
        <taxon>Polyplacidae</taxon>
        <taxon>Polyplax</taxon>
    </lineage>
</organism>
<protein>
    <submittedName>
        <fullName evidence="2">Uncharacterized protein</fullName>
    </submittedName>
</protein>
<feature type="region of interest" description="Disordered" evidence="1">
    <location>
        <begin position="71"/>
        <end position="90"/>
    </location>
</feature>
<reference evidence="2 3" key="1">
    <citation type="submission" date="2023-10" db="EMBL/GenBank/DDBJ databases">
        <title>Genomes of two closely related lineages of the louse Polyplax serrata with different host specificities.</title>
        <authorList>
            <person name="Martinu J."/>
            <person name="Tarabai H."/>
            <person name="Stefka J."/>
            <person name="Hypsa V."/>
        </authorList>
    </citation>
    <scope>NUCLEOTIDE SEQUENCE [LARGE SCALE GENOMIC DNA]</scope>
    <source>
        <strain evidence="2">HR10_N</strain>
    </source>
</reference>
<evidence type="ECO:0000313" key="2">
    <source>
        <dbReference type="EMBL" id="KAK6625441.1"/>
    </source>
</evidence>
<feature type="region of interest" description="Disordered" evidence="1">
    <location>
        <begin position="1"/>
        <end position="36"/>
    </location>
</feature>
<proteinExistence type="predicted"/>
<accession>A0AAN8P9Z4</accession>
<evidence type="ECO:0000313" key="3">
    <source>
        <dbReference type="Proteomes" id="UP001372834"/>
    </source>
</evidence>
<feature type="compositionally biased region" description="Basic residues" evidence="1">
    <location>
        <begin position="12"/>
        <end position="26"/>
    </location>
</feature>
<feature type="compositionally biased region" description="Polar residues" evidence="1">
    <location>
        <begin position="1"/>
        <end position="11"/>
    </location>
</feature>
<gene>
    <name evidence="2" type="ORF">RUM43_005739</name>
</gene>
<evidence type="ECO:0000256" key="1">
    <source>
        <dbReference type="SAM" id="MobiDB-lite"/>
    </source>
</evidence>
<name>A0AAN8P9Z4_POLSC</name>
<dbReference type="AlphaFoldDB" id="A0AAN8P9Z4"/>
<dbReference type="EMBL" id="JAWJWE010000037">
    <property type="protein sequence ID" value="KAK6625441.1"/>
    <property type="molecule type" value="Genomic_DNA"/>
</dbReference>
<comment type="caution">
    <text evidence="2">The sequence shown here is derived from an EMBL/GenBank/DDBJ whole genome shotgun (WGS) entry which is preliminary data.</text>
</comment>
<dbReference type="Proteomes" id="UP001372834">
    <property type="component" value="Unassembled WGS sequence"/>
</dbReference>